<dbReference type="AlphaFoldDB" id="A0A238KWA4"/>
<feature type="region of interest" description="Disordered" evidence="1">
    <location>
        <begin position="64"/>
        <end position="87"/>
    </location>
</feature>
<name>A0A238KWA4_9RHOB</name>
<reference evidence="2 3" key="1">
    <citation type="submission" date="2017-05" db="EMBL/GenBank/DDBJ databases">
        <authorList>
            <person name="Song R."/>
            <person name="Chenine A.L."/>
            <person name="Ruprecht R.M."/>
        </authorList>
    </citation>
    <scope>NUCLEOTIDE SEQUENCE [LARGE SCALE GENOMIC DNA]</scope>
    <source>
        <strain evidence="2 3">CECT 8898</strain>
    </source>
</reference>
<sequence length="87" mass="9057">MKPGFVSDSYGGMSFTAVVDNAQRMGVGRVEVNACGWSAAPHCWVAGLTNNAKALPAPCRQGKDPHLRHAMPETANPCHDGPATPAA</sequence>
<proteinExistence type="predicted"/>
<gene>
    <name evidence="2" type="ORF">MAA8898_03412</name>
</gene>
<dbReference type="Proteomes" id="UP000207598">
    <property type="component" value="Unassembled WGS sequence"/>
</dbReference>
<keyword evidence="3" id="KW-1185">Reference proteome</keyword>
<dbReference type="EMBL" id="FXYF01000010">
    <property type="protein sequence ID" value="SMX46482.1"/>
    <property type="molecule type" value="Genomic_DNA"/>
</dbReference>
<evidence type="ECO:0000256" key="1">
    <source>
        <dbReference type="SAM" id="MobiDB-lite"/>
    </source>
</evidence>
<evidence type="ECO:0000313" key="3">
    <source>
        <dbReference type="Proteomes" id="UP000207598"/>
    </source>
</evidence>
<accession>A0A238KWA4</accession>
<organism evidence="2 3">
    <name type="scientific">Maliponia aquimaris</name>
    <dbReference type="NCBI Taxonomy" id="1673631"/>
    <lineage>
        <taxon>Bacteria</taxon>
        <taxon>Pseudomonadati</taxon>
        <taxon>Pseudomonadota</taxon>
        <taxon>Alphaproteobacteria</taxon>
        <taxon>Rhodobacterales</taxon>
        <taxon>Paracoccaceae</taxon>
        <taxon>Maliponia</taxon>
    </lineage>
</organism>
<protein>
    <submittedName>
        <fullName evidence="2">Uncharacterized protein</fullName>
    </submittedName>
</protein>
<evidence type="ECO:0000313" key="2">
    <source>
        <dbReference type="EMBL" id="SMX46482.1"/>
    </source>
</evidence>